<gene>
    <name evidence="10" type="primary">folP</name>
    <name evidence="10" type="ORF">LU635_14695</name>
</gene>
<dbReference type="NCBIfam" id="TIGR01496">
    <property type="entry name" value="DHPS"/>
    <property type="match status" value="1"/>
</dbReference>
<dbReference type="SUPFAM" id="SSF51717">
    <property type="entry name" value="Dihydropteroate synthetase-like"/>
    <property type="match status" value="1"/>
</dbReference>
<dbReference type="InterPro" id="IPR011005">
    <property type="entry name" value="Dihydropteroate_synth-like_sf"/>
</dbReference>
<keyword evidence="5 10" id="KW-0808">Transferase</keyword>
<evidence type="ECO:0000256" key="8">
    <source>
        <dbReference type="ARBA" id="ARBA00022909"/>
    </source>
</evidence>
<evidence type="ECO:0000313" key="10">
    <source>
        <dbReference type="EMBL" id="MCG9972897.1"/>
    </source>
</evidence>
<dbReference type="PROSITE" id="PS50972">
    <property type="entry name" value="PTERIN_BINDING"/>
    <property type="match status" value="1"/>
</dbReference>
<comment type="catalytic activity">
    <reaction evidence="1">
        <text>(7,8-dihydropterin-6-yl)methyl diphosphate + 4-aminobenzoate = 7,8-dihydropteroate + diphosphate</text>
        <dbReference type="Rhea" id="RHEA:19949"/>
        <dbReference type="ChEBI" id="CHEBI:17836"/>
        <dbReference type="ChEBI" id="CHEBI:17839"/>
        <dbReference type="ChEBI" id="CHEBI:33019"/>
        <dbReference type="ChEBI" id="CHEBI:72950"/>
        <dbReference type="EC" id="2.5.1.15"/>
    </reaction>
</comment>
<dbReference type="GO" id="GO:0046872">
    <property type="term" value="F:metal ion binding"/>
    <property type="evidence" value="ECO:0007669"/>
    <property type="project" value="UniProtKB-KW"/>
</dbReference>
<keyword evidence="11" id="KW-1185">Reference proteome</keyword>
<evidence type="ECO:0000259" key="9">
    <source>
        <dbReference type="PROSITE" id="PS50972"/>
    </source>
</evidence>
<evidence type="ECO:0000256" key="1">
    <source>
        <dbReference type="ARBA" id="ARBA00000012"/>
    </source>
</evidence>
<dbReference type="PANTHER" id="PTHR20941">
    <property type="entry name" value="FOLATE SYNTHESIS PROTEINS"/>
    <property type="match status" value="1"/>
</dbReference>
<dbReference type="PANTHER" id="PTHR20941:SF1">
    <property type="entry name" value="FOLIC ACID SYNTHESIS PROTEIN FOL1"/>
    <property type="match status" value="1"/>
</dbReference>
<protein>
    <recommendedName>
        <fullName evidence="4">dihydropteroate synthase</fullName>
        <ecNumber evidence="4">2.5.1.15</ecNumber>
    </recommendedName>
</protein>
<keyword evidence="6" id="KW-0479">Metal-binding</keyword>
<dbReference type="Gene3D" id="3.20.20.20">
    <property type="entry name" value="Dihydropteroate synthase-like"/>
    <property type="match status" value="1"/>
</dbReference>
<reference evidence="10" key="1">
    <citation type="submission" date="2021-12" db="EMBL/GenBank/DDBJ databases">
        <title>Description of Gramella crocea sp. nov., a new bacterium isolated from activated sludge.</title>
        <authorList>
            <person name="Zhang X."/>
        </authorList>
    </citation>
    <scope>NUCLEOTIDE SEQUENCE</scope>
    <source>
        <strain evidence="10">YB25</strain>
    </source>
</reference>
<dbReference type="GO" id="GO:0004156">
    <property type="term" value="F:dihydropteroate synthase activity"/>
    <property type="evidence" value="ECO:0007669"/>
    <property type="project" value="UniProtKB-EC"/>
</dbReference>
<dbReference type="CDD" id="cd00739">
    <property type="entry name" value="DHPS"/>
    <property type="match status" value="1"/>
</dbReference>
<comment type="pathway">
    <text evidence="3">Cofactor biosynthesis; tetrahydrofolate biosynthesis; 7,8-dihydrofolate from 2-amino-4-hydroxy-6-hydroxymethyl-7,8-dihydropteridine diphosphate and 4-aminobenzoate: step 1/2.</text>
</comment>
<dbReference type="Pfam" id="PF00809">
    <property type="entry name" value="Pterin_bind"/>
    <property type="match status" value="1"/>
</dbReference>
<dbReference type="EC" id="2.5.1.15" evidence="4"/>
<feature type="domain" description="Pterin-binding" evidence="9">
    <location>
        <begin position="15"/>
        <end position="267"/>
    </location>
</feature>
<keyword evidence="7" id="KW-0460">Magnesium</keyword>
<evidence type="ECO:0000256" key="5">
    <source>
        <dbReference type="ARBA" id="ARBA00022679"/>
    </source>
</evidence>
<keyword evidence="8" id="KW-0289">Folate biosynthesis</keyword>
<evidence type="ECO:0000256" key="6">
    <source>
        <dbReference type="ARBA" id="ARBA00022723"/>
    </source>
</evidence>
<dbReference type="RefSeq" id="WP_240100264.1">
    <property type="nucleotide sequence ID" value="NZ_JAJSON010000026.1"/>
</dbReference>
<name>A0A9X1UYX5_9FLAO</name>
<dbReference type="InterPro" id="IPR045031">
    <property type="entry name" value="DHP_synth-like"/>
</dbReference>
<dbReference type="InterPro" id="IPR006390">
    <property type="entry name" value="DHP_synth_dom"/>
</dbReference>
<dbReference type="GO" id="GO:0005829">
    <property type="term" value="C:cytosol"/>
    <property type="evidence" value="ECO:0007669"/>
    <property type="project" value="TreeGrafter"/>
</dbReference>
<evidence type="ECO:0000256" key="7">
    <source>
        <dbReference type="ARBA" id="ARBA00022842"/>
    </source>
</evidence>
<organism evidence="10 11">
    <name type="scientific">Christiangramia crocea</name>
    <dbReference type="NCBI Taxonomy" id="2904124"/>
    <lineage>
        <taxon>Bacteria</taxon>
        <taxon>Pseudomonadati</taxon>
        <taxon>Bacteroidota</taxon>
        <taxon>Flavobacteriia</taxon>
        <taxon>Flavobacteriales</taxon>
        <taxon>Flavobacteriaceae</taxon>
        <taxon>Christiangramia</taxon>
    </lineage>
</organism>
<dbReference type="GO" id="GO:0046654">
    <property type="term" value="P:tetrahydrofolate biosynthetic process"/>
    <property type="evidence" value="ECO:0007669"/>
    <property type="project" value="TreeGrafter"/>
</dbReference>
<comment type="caution">
    <text evidence="10">The sequence shown here is derived from an EMBL/GenBank/DDBJ whole genome shotgun (WGS) entry which is preliminary data.</text>
</comment>
<evidence type="ECO:0000256" key="4">
    <source>
        <dbReference type="ARBA" id="ARBA00012458"/>
    </source>
</evidence>
<evidence type="ECO:0000256" key="3">
    <source>
        <dbReference type="ARBA" id="ARBA00004763"/>
    </source>
</evidence>
<dbReference type="EMBL" id="JAJSON010000026">
    <property type="protein sequence ID" value="MCG9972897.1"/>
    <property type="molecule type" value="Genomic_DNA"/>
</dbReference>
<evidence type="ECO:0000256" key="2">
    <source>
        <dbReference type="ARBA" id="ARBA00001946"/>
    </source>
</evidence>
<dbReference type="Proteomes" id="UP001139344">
    <property type="component" value="Unassembled WGS sequence"/>
</dbReference>
<evidence type="ECO:0000313" key="11">
    <source>
        <dbReference type="Proteomes" id="UP001139344"/>
    </source>
</evidence>
<proteinExistence type="predicted"/>
<comment type="cofactor">
    <cofactor evidence="2">
        <name>Mg(2+)</name>
        <dbReference type="ChEBI" id="CHEBI:18420"/>
    </cofactor>
</comment>
<accession>A0A9X1UYX5</accession>
<dbReference type="AlphaFoldDB" id="A0A9X1UYX5"/>
<sequence>MFINCKGNLIDLSQPKIMGIINITPDSFFSGSRSTSEKEILENTERILKEGADFIDLGAYSSRPGADDIPVEEEMKRMIPSVELILKNFPGALLSIDTFRSEVAAESIQAGAAIINDISAGKLDEQMLQVIARYQIPYIMMHMKGTPQNMKDLNQYEDLVKDILFYFSERTRAARDLGINDIIIDPGFGFAKNIEQNYELFSKLEIFRNLELPILVGISRKSMIWKKLGISANEALNGTTALNSIALMKGASILRVHDVKEAVECIKLTRELIN</sequence>
<dbReference type="InterPro" id="IPR000489">
    <property type="entry name" value="Pterin-binding_dom"/>
</dbReference>
<dbReference type="GO" id="GO:0046656">
    <property type="term" value="P:folic acid biosynthetic process"/>
    <property type="evidence" value="ECO:0007669"/>
    <property type="project" value="UniProtKB-KW"/>
</dbReference>